<dbReference type="Proteomes" id="UP000322214">
    <property type="component" value="Chromosome"/>
</dbReference>
<dbReference type="KEGG" id="mff:MFFC18_46870"/>
<dbReference type="OrthoDB" id="210132at2"/>
<sequence length="614" mass="70506">MVKSSEFRPASKSKSVSRTRKKWRADARGYFSRQIGWELSRTGKLQQHKFLLGKERRQAEWRERKLRELWDRFANSTPEDKPLWPEDLLEIAKLIAKGVEEVAVVSRPDDEAITYASRIQALQAEHSVVLFVPADRYLYDVGCAALHCLGKLPALETRDRIQLSQNSPGEYSASNRKPPKRKIGNVVAPNDVDPSMHDRHLMSEVPQFNQDIHAILATMAAQGLIQLPDANVSLPKQQGYQAPAPSAQHDVRDRSTFYDAIEAYQKYIRREYYRPELDRLTSWGHTQIKQMNTLKQHLKNRLLSKMDADGVNEMIGYWRRRPTKKGSSDPMTAKSASNYISALVRFLKWLHTSSEFSWTKPFAFSDANTRVQRLASDHANRKLEQVDTFSLDELKLLMRYSLPLDRLLLLLGLNCGFGRAEISTLLVKECRLFEAHTPRQCELINYQSTDEESFIKRIRRKSGVYGEHVLFPMTVQGIQWAIEQRNLLPKYSDDARLLLNTNGKPFDHPTKSGNTNQTIPNRLARTIKRIQNDGHEIRNLSFGKLRKTAGQLIKTFSSGEIMGVFECHGRPVKSDELNDLYSNRPFGKVFEAIKEVESYLEPVFAEAGKFPFVE</sequence>
<evidence type="ECO:0000256" key="2">
    <source>
        <dbReference type="PROSITE-ProRule" id="PRU01248"/>
    </source>
</evidence>
<protein>
    <recommendedName>
        <fullName evidence="4">Core-binding (CB) domain-containing protein</fullName>
    </recommendedName>
</protein>
<dbReference type="AlphaFoldDB" id="A0A5B9PES6"/>
<feature type="region of interest" description="Disordered" evidence="3">
    <location>
        <begin position="163"/>
        <end position="196"/>
    </location>
</feature>
<evidence type="ECO:0000313" key="5">
    <source>
        <dbReference type="EMBL" id="QEG24764.1"/>
    </source>
</evidence>
<evidence type="ECO:0000313" key="6">
    <source>
        <dbReference type="Proteomes" id="UP000322214"/>
    </source>
</evidence>
<dbReference type="PROSITE" id="PS51900">
    <property type="entry name" value="CB"/>
    <property type="match status" value="1"/>
</dbReference>
<feature type="region of interest" description="Disordered" evidence="3">
    <location>
        <begin position="1"/>
        <end position="22"/>
    </location>
</feature>
<dbReference type="SUPFAM" id="SSF56349">
    <property type="entry name" value="DNA breaking-rejoining enzymes"/>
    <property type="match status" value="1"/>
</dbReference>
<accession>A0A5B9PES6</accession>
<organism evidence="5 6">
    <name type="scientific">Mariniblastus fucicola</name>
    <dbReference type="NCBI Taxonomy" id="980251"/>
    <lineage>
        <taxon>Bacteria</taxon>
        <taxon>Pseudomonadati</taxon>
        <taxon>Planctomycetota</taxon>
        <taxon>Planctomycetia</taxon>
        <taxon>Pirellulales</taxon>
        <taxon>Pirellulaceae</taxon>
        <taxon>Mariniblastus</taxon>
    </lineage>
</organism>
<dbReference type="InterPro" id="IPR044068">
    <property type="entry name" value="CB"/>
</dbReference>
<keyword evidence="1" id="KW-0229">DNA integration</keyword>
<dbReference type="RefSeq" id="WP_075083680.1">
    <property type="nucleotide sequence ID" value="NZ_CP042912.1"/>
</dbReference>
<keyword evidence="6" id="KW-1185">Reference proteome</keyword>
<evidence type="ECO:0000259" key="4">
    <source>
        <dbReference type="PROSITE" id="PS51900"/>
    </source>
</evidence>
<dbReference type="InterPro" id="IPR011010">
    <property type="entry name" value="DNA_brk_join_enz"/>
</dbReference>
<evidence type="ECO:0000256" key="1">
    <source>
        <dbReference type="ARBA" id="ARBA00022908"/>
    </source>
</evidence>
<evidence type="ECO:0000256" key="3">
    <source>
        <dbReference type="SAM" id="MobiDB-lite"/>
    </source>
</evidence>
<feature type="compositionally biased region" description="Polar residues" evidence="3">
    <location>
        <begin position="163"/>
        <end position="175"/>
    </location>
</feature>
<keyword evidence="2" id="KW-0238">DNA-binding</keyword>
<feature type="domain" description="Core-binding (CB)" evidence="4">
    <location>
        <begin position="255"/>
        <end position="351"/>
    </location>
</feature>
<dbReference type="GO" id="GO:0015074">
    <property type="term" value="P:DNA integration"/>
    <property type="evidence" value="ECO:0007669"/>
    <property type="project" value="UniProtKB-KW"/>
</dbReference>
<name>A0A5B9PES6_9BACT</name>
<reference evidence="5 6" key="1">
    <citation type="submission" date="2019-08" db="EMBL/GenBank/DDBJ databases">
        <title>Deep-cultivation of Planctomycetes and their phenomic and genomic characterization uncovers novel biology.</title>
        <authorList>
            <person name="Wiegand S."/>
            <person name="Jogler M."/>
            <person name="Boedeker C."/>
            <person name="Pinto D."/>
            <person name="Vollmers J."/>
            <person name="Rivas-Marin E."/>
            <person name="Kohn T."/>
            <person name="Peeters S.H."/>
            <person name="Heuer A."/>
            <person name="Rast P."/>
            <person name="Oberbeckmann S."/>
            <person name="Bunk B."/>
            <person name="Jeske O."/>
            <person name="Meyerdierks A."/>
            <person name="Storesund J.E."/>
            <person name="Kallscheuer N."/>
            <person name="Luecker S."/>
            <person name="Lage O.M."/>
            <person name="Pohl T."/>
            <person name="Merkel B.J."/>
            <person name="Hornburger P."/>
            <person name="Mueller R.-W."/>
            <person name="Bruemmer F."/>
            <person name="Labrenz M."/>
            <person name="Spormann A.M."/>
            <person name="Op den Camp H."/>
            <person name="Overmann J."/>
            <person name="Amann R."/>
            <person name="Jetten M.S.M."/>
            <person name="Mascher T."/>
            <person name="Medema M.H."/>
            <person name="Devos D.P."/>
            <person name="Kaster A.-K."/>
            <person name="Ovreas L."/>
            <person name="Rohde M."/>
            <person name="Galperin M.Y."/>
            <person name="Jogler C."/>
        </authorList>
    </citation>
    <scope>NUCLEOTIDE SEQUENCE [LARGE SCALE GENOMIC DNA]</scope>
    <source>
        <strain evidence="5 6">FC18</strain>
    </source>
</reference>
<dbReference type="EMBL" id="CP042912">
    <property type="protein sequence ID" value="QEG24764.1"/>
    <property type="molecule type" value="Genomic_DNA"/>
</dbReference>
<proteinExistence type="predicted"/>
<dbReference type="GO" id="GO:0003677">
    <property type="term" value="F:DNA binding"/>
    <property type="evidence" value="ECO:0007669"/>
    <property type="project" value="UniProtKB-UniRule"/>
</dbReference>
<gene>
    <name evidence="5" type="ORF">MFFC18_46870</name>
</gene>